<dbReference type="Gramene" id="Kaladp0016s0281.2.v1.1">
    <property type="protein sequence ID" value="Kaladp0016s0281.2.v1.1"/>
    <property type="gene ID" value="Kaladp0016s0281.v1.1"/>
</dbReference>
<protein>
    <recommendedName>
        <fullName evidence="4">NEDD8-conjugating enzyme Ubc12</fullName>
    </recommendedName>
</protein>
<dbReference type="Gramene" id="Kaladp0016s0281.1.v1.1">
    <property type="protein sequence ID" value="Kaladp0016s0281.1.v1.1"/>
    <property type="gene ID" value="Kaladp0016s0281.v1.1"/>
</dbReference>
<proteinExistence type="predicted"/>
<organism evidence="2 3">
    <name type="scientific">Kalanchoe fedtschenkoi</name>
    <name type="common">Lavender scallops</name>
    <name type="synonym">South American air plant</name>
    <dbReference type="NCBI Taxonomy" id="63787"/>
    <lineage>
        <taxon>Eukaryota</taxon>
        <taxon>Viridiplantae</taxon>
        <taxon>Streptophyta</taxon>
        <taxon>Embryophyta</taxon>
        <taxon>Tracheophyta</taxon>
        <taxon>Spermatophyta</taxon>
        <taxon>Magnoliopsida</taxon>
        <taxon>eudicotyledons</taxon>
        <taxon>Gunneridae</taxon>
        <taxon>Pentapetalae</taxon>
        <taxon>Saxifragales</taxon>
        <taxon>Crassulaceae</taxon>
        <taxon>Kalanchoe</taxon>
    </lineage>
</organism>
<dbReference type="Proteomes" id="UP000594263">
    <property type="component" value="Unplaced"/>
</dbReference>
<dbReference type="InterPro" id="IPR016135">
    <property type="entry name" value="UBQ-conjugating_enzyme/RWD"/>
</dbReference>
<dbReference type="AlphaFoldDB" id="A0A7N0T087"/>
<evidence type="ECO:0000313" key="2">
    <source>
        <dbReference type="EnsemblPlants" id="Kaladp0016s0281.2.v1.1"/>
    </source>
</evidence>
<accession>A0A7N0T087</accession>
<dbReference type="Gene3D" id="3.10.110.10">
    <property type="entry name" value="Ubiquitin Conjugating Enzyme"/>
    <property type="match status" value="1"/>
</dbReference>
<dbReference type="SUPFAM" id="SSF54495">
    <property type="entry name" value="UBC-like"/>
    <property type="match status" value="1"/>
</dbReference>
<keyword evidence="3" id="KW-1185">Reference proteome</keyword>
<sequence>MIRLFKVKEKQRENAESANGKPPGKKQSPGELRLQKDMSELNLPKTCNISFPNGHDDLMNFEVSIRPDEGYYRGGIFVFTFQVPPIYVPTSGTKGQVQDKGVSPQYRLGRKCLPQRSPRRLEIGSEHKCHHLWLIPFVYGTQP</sequence>
<name>A0A7N0T087_KALFE</name>
<dbReference type="CDD" id="cd23794">
    <property type="entry name" value="UBCc_UBE2F_UBE2M"/>
    <property type="match status" value="1"/>
</dbReference>
<reference evidence="2" key="1">
    <citation type="submission" date="2021-01" db="UniProtKB">
        <authorList>
            <consortium name="EnsemblPlants"/>
        </authorList>
    </citation>
    <scope>IDENTIFICATION</scope>
</reference>
<evidence type="ECO:0000256" key="1">
    <source>
        <dbReference type="SAM" id="MobiDB-lite"/>
    </source>
</evidence>
<evidence type="ECO:0008006" key="4">
    <source>
        <dbReference type="Google" id="ProtNLM"/>
    </source>
</evidence>
<dbReference type="EnsemblPlants" id="Kaladp0016s0281.2.v1.1">
    <property type="protein sequence ID" value="Kaladp0016s0281.2.v1.1"/>
    <property type="gene ID" value="Kaladp0016s0281.v1.1"/>
</dbReference>
<evidence type="ECO:0000313" key="3">
    <source>
        <dbReference type="Proteomes" id="UP000594263"/>
    </source>
</evidence>
<dbReference type="EnsemblPlants" id="Kaladp0016s0281.1.v1.1">
    <property type="protein sequence ID" value="Kaladp0016s0281.1.v1.1"/>
    <property type="gene ID" value="Kaladp0016s0281.v1.1"/>
</dbReference>
<feature type="region of interest" description="Disordered" evidence="1">
    <location>
        <begin position="7"/>
        <end position="30"/>
    </location>
</feature>